<protein>
    <submittedName>
        <fullName evidence="1">Uncharacterized protein</fullName>
    </submittedName>
</protein>
<dbReference type="EMBL" id="LSBA01000005">
    <property type="protein sequence ID" value="KXZ22392.1"/>
    <property type="molecule type" value="Genomic_DNA"/>
</dbReference>
<dbReference type="Proteomes" id="UP000075430">
    <property type="component" value="Unassembled WGS sequence"/>
</dbReference>
<dbReference type="Pfam" id="PF25705">
    <property type="entry name" value="Gad1"/>
    <property type="match status" value="1"/>
</dbReference>
<evidence type="ECO:0000313" key="2">
    <source>
        <dbReference type="Proteomes" id="UP000075430"/>
    </source>
</evidence>
<dbReference type="STRING" id="1793963.AXI58_10400"/>
<reference evidence="2" key="1">
    <citation type="submission" date="2016-02" db="EMBL/GenBank/DDBJ databases">
        <authorList>
            <person name="Dunlap C."/>
        </authorList>
    </citation>
    <scope>NUCLEOTIDE SEQUENCE [LARGE SCALE GENOMIC DNA]</scope>
    <source>
        <strain evidence="2">NRRL B-41092</strain>
    </source>
</reference>
<dbReference type="AlphaFoldDB" id="A0A150FAW7"/>
<dbReference type="InterPro" id="IPR057845">
    <property type="entry name" value="Gad1"/>
</dbReference>
<sequence length="295" mass="34898">MKLIGIKTNNCFLVSDNIQGDSYFYSQLDNLLFDGKRAAKTYKSDWFKLDKEPSVIEKQMPAQEINHRYELKEGFQETDLTPKVIDVSYIDEESEYYEVKGLYDLKFEEVPQQNEKIEFEMNVIEEFDGELKLKSHNFNLKYNLLDRIQTHPMLLETKPCYLSQEESYKIIRNHIKANINPKFARITSDYDFCLTVVKVLELYKPYEYVVDINAMYKRRKPKLEKRFQTKREVEIYNVAPKAYQNYSIVEPFSGNDVEDLKSNIKKFLDDLMAKINEPLVECKCCKGRGVILNEN</sequence>
<dbReference type="RefSeq" id="WP_061520735.1">
    <property type="nucleotide sequence ID" value="NZ_JARLZY010000019.1"/>
</dbReference>
<proteinExistence type="predicted"/>
<evidence type="ECO:0000313" key="1">
    <source>
        <dbReference type="EMBL" id="KXZ22392.1"/>
    </source>
</evidence>
<accession>A0A150FAW7</accession>
<organism evidence="1 2">
    <name type="scientific">Bacillus nakamurai</name>
    <dbReference type="NCBI Taxonomy" id="1793963"/>
    <lineage>
        <taxon>Bacteria</taxon>
        <taxon>Bacillati</taxon>
        <taxon>Bacillota</taxon>
        <taxon>Bacilli</taxon>
        <taxon>Bacillales</taxon>
        <taxon>Bacillaceae</taxon>
        <taxon>Bacillus</taxon>
    </lineage>
</organism>
<name>A0A150FAW7_9BACI</name>
<gene>
    <name evidence="1" type="ORF">AXI58_10400</name>
</gene>
<keyword evidence="2" id="KW-1185">Reference proteome</keyword>
<dbReference type="OrthoDB" id="2913848at2"/>
<comment type="caution">
    <text evidence="1">The sequence shown here is derived from an EMBL/GenBank/DDBJ whole genome shotgun (WGS) entry which is preliminary data.</text>
</comment>